<accession>A0A2X1WEY9</accession>
<feature type="signal peptide" evidence="1">
    <location>
        <begin position="1"/>
        <end position="19"/>
    </location>
</feature>
<protein>
    <recommendedName>
        <fullName evidence="4">MSHA biogenesis protein MshK</fullName>
    </recommendedName>
</protein>
<evidence type="ECO:0000256" key="1">
    <source>
        <dbReference type="SAM" id="SignalP"/>
    </source>
</evidence>
<gene>
    <name evidence="2" type="ORF">NCTC11647_02569</name>
</gene>
<proteinExistence type="predicted"/>
<name>A0A2X1WEY9_PHODM</name>
<dbReference type="RefSeq" id="WP_036764739.1">
    <property type="nucleotide sequence ID" value="NZ_PYOG01000004.1"/>
</dbReference>
<dbReference type="Proteomes" id="UP000251647">
    <property type="component" value="Unassembled WGS sequence"/>
</dbReference>
<dbReference type="EMBL" id="UATL01000001">
    <property type="protein sequence ID" value="SPY29369.1"/>
    <property type="molecule type" value="Genomic_DNA"/>
</dbReference>
<reference evidence="2 3" key="1">
    <citation type="submission" date="2018-06" db="EMBL/GenBank/DDBJ databases">
        <authorList>
            <consortium name="Pathogen Informatics"/>
            <person name="Doyle S."/>
        </authorList>
    </citation>
    <scope>NUCLEOTIDE SEQUENCE [LARGE SCALE GENOMIC DNA]</scope>
    <source>
        <strain evidence="2 3">NCTC11647</strain>
    </source>
</reference>
<dbReference type="AlphaFoldDB" id="A0A2X1WEY9"/>
<feature type="chain" id="PRO_5016030120" description="MSHA biogenesis protein MshK" evidence="1">
    <location>
        <begin position="20"/>
        <end position="107"/>
    </location>
</feature>
<evidence type="ECO:0008006" key="4">
    <source>
        <dbReference type="Google" id="ProtNLM"/>
    </source>
</evidence>
<evidence type="ECO:0000313" key="2">
    <source>
        <dbReference type="EMBL" id="SPY29369.1"/>
    </source>
</evidence>
<organism evidence="2 3">
    <name type="scientific">Photobacterium damselae</name>
    <dbReference type="NCBI Taxonomy" id="38293"/>
    <lineage>
        <taxon>Bacteria</taxon>
        <taxon>Pseudomonadati</taxon>
        <taxon>Pseudomonadota</taxon>
        <taxon>Gammaproteobacteria</taxon>
        <taxon>Vibrionales</taxon>
        <taxon>Vibrionaceae</taxon>
        <taxon>Photobacterium</taxon>
    </lineage>
</organism>
<sequence length="107" mass="11687">MAKYLLLVLGFLMGGSVFAAQDPTAPLGWQAPTQKSRTQKVYKPVLQSVLCDEYSRCSAIINGRNVSVGQSVSGYRVIKIYPDSVVVSRGGKQSRLALFADNITIKY</sequence>
<keyword evidence="1" id="KW-0732">Signal</keyword>
<evidence type="ECO:0000313" key="3">
    <source>
        <dbReference type="Proteomes" id="UP000251647"/>
    </source>
</evidence>